<protein>
    <submittedName>
        <fullName evidence="1">Uncharacterized protein</fullName>
    </submittedName>
</protein>
<organism evidence="1 2">
    <name type="scientific">Rhodococcus erythropolis</name>
    <name type="common">Arthrobacter picolinophilus</name>
    <dbReference type="NCBI Taxonomy" id="1833"/>
    <lineage>
        <taxon>Bacteria</taxon>
        <taxon>Bacillati</taxon>
        <taxon>Actinomycetota</taxon>
        <taxon>Actinomycetes</taxon>
        <taxon>Mycobacteriales</taxon>
        <taxon>Nocardiaceae</taxon>
        <taxon>Rhodococcus</taxon>
        <taxon>Rhodococcus erythropolis group</taxon>
    </lineage>
</organism>
<gene>
    <name evidence="1" type="ORF">BS297_07075</name>
</gene>
<dbReference type="AlphaFoldDB" id="A0A0C2VSR7"/>
<dbReference type="Proteomes" id="UP000325576">
    <property type="component" value="Unassembled WGS sequence"/>
</dbReference>
<name>A0A0C2VSR7_RHOER</name>
<evidence type="ECO:0000313" key="1">
    <source>
        <dbReference type="EMBL" id="KAB2586015.1"/>
    </source>
</evidence>
<accession>A0A0C2VSR7</accession>
<dbReference type="EMBL" id="MRBO01000249">
    <property type="protein sequence ID" value="KAB2586015.1"/>
    <property type="molecule type" value="Genomic_DNA"/>
</dbReference>
<reference evidence="1 2" key="1">
    <citation type="journal article" date="2017" name="Poromechanics V (2013)">
        <title>Genomic Characterization of the Arsenic-Tolerant Actinobacterium, &lt;i&gt;Rhodococcus erythropolis&lt;/i&gt; S43.</title>
        <authorList>
            <person name="Retamal-Morales G."/>
            <person name="Mehnert M."/>
            <person name="Schwabe R."/>
            <person name="Tischler D."/>
            <person name="Schloemann M."/>
            <person name="Levican G.J."/>
        </authorList>
    </citation>
    <scope>NUCLEOTIDE SEQUENCE [LARGE SCALE GENOMIC DNA]</scope>
    <source>
        <strain evidence="1 2">S43</strain>
    </source>
</reference>
<comment type="caution">
    <text evidence="1">The sequence shown here is derived from an EMBL/GenBank/DDBJ whole genome shotgun (WGS) entry which is preliminary data.</text>
</comment>
<evidence type="ECO:0000313" key="2">
    <source>
        <dbReference type="Proteomes" id="UP000325576"/>
    </source>
</evidence>
<sequence>MITSHTTYRRLVSYDDAPAMRIEEVRIYTPPRGWRELFEHQGKYFVADAITIRTSSYTDLDGNRIDAGALYRHTVTARQVTPQSFGEPTTISIGWGDLRHVLGDEIAHDLHGIAC</sequence>
<proteinExistence type="predicted"/>